<comment type="caution">
    <text evidence="2">The sequence shown here is derived from an EMBL/GenBank/DDBJ whole genome shotgun (WGS) entry which is preliminary data.</text>
</comment>
<dbReference type="AlphaFoldDB" id="A0A9P7K0T7"/>
<protein>
    <submittedName>
        <fullName evidence="2">Uncharacterized protein</fullName>
    </submittedName>
</protein>
<sequence>MEALPASYSATVCHIEDPMWSERLYCTVNIPSLTENENSTRSTNGVQSTKDERIAKYHLNKLPVKCFKLMKELLCCMHIVVEHFGRLGTDEGQSACAEEKEDACDGWMGVKGHQTAKDRTSEHNHATHARTIRISLQIPLQNPSSLTHIYALERKCQKRKDTKNTSTHLSTLIPPPPSAFQQLQPKLPIAEHERDREVCHECAGSGLWGCQALEVEPPLNTLHTDLGITCEILKAEAKTLSLHATTRYISGYHWKVEANLVKTIEDTSDARQNEGKDNKANNSTNHRSRVGRGLRGSREALRENSGGRKYRKLLPEVQYYTIIYLMTKYCAQTSKMTSSNKKMQANYNSDGKLLYSEQNGAKGAGKYSFDGARINSVLIKLISQPQKQAPSSFDCVSSQIPIQMDSLMVEGYQAGTGWQEEEPHHNIG</sequence>
<reference evidence="2" key="1">
    <citation type="journal article" date="2020" name="New Phytol.">
        <title>Comparative genomics reveals dynamic genome evolution in host specialist ectomycorrhizal fungi.</title>
        <authorList>
            <person name="Lofgren L.A."/>
            <person name="Nguyen N.H."/>
            <person name="Vilgalys R."/>
            <person name="Ruytinx J."/>
            <person name="Liao H.L."/>
            <person name="Branco S."/>
            <person name="Kuo A."/>
            <person name="LaButti K."/>
            <person name="Lipzen A."/>
            <person name="Andreopoulos W."/>
            <person name="Pangilinan J."/>
            <person name="Riley R."/>
            <person name="Hundley H."/>
            <person name="Na H."/>
            <person name="Barry K."/>
            <person name="Grigoriev I.V."/>
            <person name="Stajich J.E."/>
            <person name="Kennedy P.G."/>
        </authorList>
    </citation>
    <scope>NUCLEOTIDE SEQUENCE</scope>
    <source>
        <strain evidence="2">FC423</strain>
    </source>
</reference>
<dbReference type="EMBL" id="JABBWM010000001">
    <property type="protein sequence ID" value="KAG2120544.1"/>
    <property type="molecule type" value="Genomic_DNA"/>
</dbReference>
<organism evidence="2 3">
    <name type="scientific">Suillus discolor</name>
    <dbReference type="NCBI Taxonomy" id="1912936"/>
    <lineage>
        <taxon>Eukaryota</taxon>
        <taxon>Fungi</taxon>
        <taxon>Dikarya</taxon>
        <taxon>Basidiomycota</taxon>
        <taxon>Agaricomycotina</taxon>
        <taxon>Agaricomycetes</taxon>
        <taxon>Agaricomycetidae</taxon>
        <taxon>Boletales</taxon>
        <taxon>Suillineae</taxon>
        <taxon>Suillaceae</taxon>
        <taxon>Suillus</taxon>
    </lineage>
</organism>
<evidence type="ECO:0000313" key="3">
    <source>
        <dbReference type="Proteomes" id="UP000823399"/>
    </source>
</evidence>
<dbReference type="RefSeq" id="XP_041299920.1">
    <property type="nucleotide sequence ID" value="XM_041433170.1"/>
</dbReference>
<keyword evidence="3" id="KW-1185">Reference proteome</keyword>
<feature type="region of interest" description="Disordered" evidence="1">
    <location>
        <begin position="269"/>
        <end position="303"/>
    </location>
</feature>
<evidence type="ECO:0000256" key="1">
    <source>
        <dbReference type="SAM" id="MobiDB-lite"/>
    </source>
</evidence>
<accession>A0A9P7K0T7</accession>
<feature type="compositionally biased region" description="Basic and acidic residues" evidence="1">
    <location>
        <begin position="269"/>
        <end position="279"/>
    </location>
</feature>
<dbReference type="GeneID" id="64695429"/>
<name>A0A9P7K0T7_9AGAM</name>
<evidence type="ECO:0000313" key="2">
    <source>
        <dbReference type="EMBL" id="KAG2120544.1"/>
    </source>
</evidence>
<dbReference type="Proteomes" id="UP000823399">
    <property type="component" value="Unassembled WGS sequence"/>
</dbReference>
<gene>
    <name evidence="2" type="ORF">F5147DRAFT_647029</name>
</gene>
<proteinExistence type="predicted"/>